<dbReference type="Gene3D" id="1.25.10.20">
    <property type="entry name" value="Vitellinogen, superhelical"/>
    <property type="match status" value="1"/>
</dbReference>
<dbReference type="RefSeq" id="WP_345336189.1">
    <property type="nucleotide sequence ID" value="NZ_BAABJZ010000093.1"/>
</dbReference>
<dbReference type="SUPFAM" id="SSF48431">
    <property type="entry name" value="Lipovitellin-phosvitin complex, superhelical domain"/>
    <property type="match status" value="1"/>
</dbReference>
<dbReference type="InterPro" id="IPR011030">
    <property type="entry name" value="Lipovitellin_superhlx_dom"/>
</dbReference>
<keyword evidence="3" id="KW-1185">Reference proteome</keyword>
<evidence type="ECO:0000313" key="3">
    <source>
        <dbReference type="Proteomes" id="UP001499988"/>
    </source>
</evidence>
<comment type="caution">
    <text evidence="2">The sequence shown here is derived from an EMBL/GenBank/DDBJ whole genome shotgun (WGS) entry which is preliminary data.</text>
</comment>
<dbReference type="Proteomes" id="UP001499988">
    <property type="component" value="Unassembled WGS sequence"/>
</dbReference>
<evidence type="ECO:0000256" key="1">
    <source>
        <dbReference type="SAM" id="SignalP"/>
    </source>
</evidence>
<reference evidence="3" key="1">
    <citation type="journal article" date="2019" name="Int. J. Syst. Evol. Microbiol.">
        <title>The Global Catalogue of Microorganisms (GCM) 10K type strain sequencing project: providing services to taxonomists for standard genome sequencing and annotation.</title>
        <authorList>
            <consortium name="The Broad Institute Genomics Platform"/>
            <consortium name="The Broad Institute Genome Sequencing Center for Infectious Disease"/>
            <person name="Wu L."/>
            <person name="Ma J."/>
        </authorList>
    </citation>
    <scope>NUCLEOTIDE SEQUENCE [LARGE SCALE GENOMIC DNA]</scope>
    <source>
        <strain evidence="3">JCM 18401</strain>
    </source>
</reference>
<accession>A0ABP9F5N3</accession>
<proteinExistence type="predicted"/>
<name>A0ABP9F5N3_9GAMM</name>
<feature type="signal peptide" evidence="1">
    <location>
        <begin position="1"/>
        <end position="21"/>
    </location>
</feature>
<gene>
    <name evidence="2" type="ORF">GCM10023333_29340</name>
</gene>
<organism evidence="2 3">
    <name type="scientific">Ferrimonas pelagia</name>
    <dbReference type="NCBI Taxonomy" id="1177826"/>
    <lineage>
        <taxon>Bacteria</taxon>
        <taxon>Pseudomonadati</taxon>
        <taxon>Pseudomonadota</taxon>
        <taxon>Gammaproteobacteria</taxon>
        <taxon>Alteromonadales</taxon>
        <taxon>Ferrimonadaceae</taxon>
        <taxon>Ferrimonas</taxon>
    </lineage>
</organism>
<evidence type="ECO:0000313" key="2">
    <source>
        <dbReference type="EMBL" id="GAA4894376.1"/>
    </source>
</evidence>
<evidence type="ECO:0008006" key="4">
    <source>
        <dbReference type="Google" id="ProtNLM"/>
    </source>
</evidence>
<keyword evidence="1" id="KW-0732">Signal</keyword>
<dbReference type="EMBL" id="BAABJZ010000093">
    <property type="protein sequence ID" value="GAA4894376.1"/>
    <property type="molecule type" value="Genomic_DNA"/>
</dbReference>
<sequence>MKWLDRVLILLIAFCSNGASANCQAQYDLSLDTKMTLGEGEINTQVVNLSGVITLKHLFDDESGVWWAIKGDEMSMAGVEGHLFSRAHEVPFAFHLHNEAGLDSFSFPKGLSEVDKAKLKGLAYFFQTSYEVATNVVERDAFGVYRASYIDGGDGKLLKQKGHYEQRTDGTEGRIQSLSVRYFSHEIDPRACMFAQLKGRETVLFKLFDGSESMETEQMVELTQRNDVRPSDLDILAWPVEDWPVAIADDIAQFDDRGQLSSELLGLITSPQLENMSVTDLVVHLEQLDLVLEEIPALLTSHEISNKAEMRLLVSLGVVDSENVQRALTQILTDEDRADLLRFRAVRALTVGDGPLSSSVEEVLIELISEGVATDDMALASSFILGVGTMIERRGAHHDIEPLLSALLSGLTNASQPTDQISMLNALSNARFDGEIAMLEEYLSSEVEAVQIAAIGTLAQADREDARGQLFEKALRQHDEPITVQVAALNALVGKSLSDKDVEQVVALVNSPADNRVRLASLEAITAQIDEMPHLQETLRSMLEKESCRECFEAIVKALH</sequence>
<feature type="chain" id="PRO_5046613825" description="HEAT repeat domain-containing protein" evidence="1">
    <location>
        <begin position="22"/>
        <end position="560"/>
    </location>
</feature>
<protein>
    <recommendedName>
        <fullName evidence="4">HEAT repeat domain-containing protein</fullName>
    </recommendedName>
</protein>